<dbReference type="Proteomes" id="UP000636394">
    <property type="component" value="Unassembled WGS sequence"/>
</dbReference>
<proteinExistence type="predicted"/>
<comment type="caution">
    <text evidence="2">The sequence shown here is derived from an EMBL/GenBank/DDBJ whole genome shotgun (WGS) entry which is preliminary data.</text>
</comment>
<keyword evidence="3" id="KW-1185">Reference proteome</keyword>
<evidence type="ECO:0000313" key="3">
    <source>
        <dbReference type="Proteomes" id="UP000636394"/>
    </source>
</evidence>
<sequence length="379" mass="41132">MSMNPFKPTAGKMPPILIGRQGVIDVFTEGLENGAGAPGRRMLVMGRRGYGKTVMLTELCRIALDAGWDVVSDTASAGLCDRLVESLDARPMKIQKATVGPSLSIAGVASLSVGQLDLSSTATSLDLRKSIERRLRRLPRGKGVLFTIDETQAASLDELESLATALQHVVRDQDLDDSPDSEKKGVAFAFAALPSIVDEVLNNKVLAFLRRSLHVRLDNVDVLDVREAYLETIASSGKSISLELAEKAACATAGYPYMIQLVGYYLWQSAHRRKAREISDADVEQGIKDATVAFGNAVCAPVFNGLAEPQQNFLEAFARLSADSADVGEIAKEAGKSMSWASKYRRTLIDAQVIEADGRGRVRFAIPRFGEYLQRAVLR</sequence>
<feature type="domain" description="Orc1-like AAA ATPase" evidence="1">
    <location>
        <begin position="17"/>
        <end position="167"/>
    </location>
</feature>
<reference evidence="2 3" key="1">
    <citation type="submission" date="2019-11" db="EMBL/GenBank/DDBJ databases">
        <title>Eggerthellaceae novel genus isolated from the rectal contents of marmort.</title>
        <authorList>
            <person name="Zhang G."/>
        </authorList>
    </citation>
    <scope>NUCLEOTIDE SEQUENCE [LARGE SCALE GENOMIC DNA]</scope>
    <source>
        <strain evidence="3">zg-886</strain>
    </source>
</reference>
<dbReference type="SUPFAM" id="SSF52540">
    <property type="entry name" value="P-loop containing nucleoside triphosphate hydrolases"/>
    <property type="match status" value="1"/>
</dbReference>
<gene>
    <name evidence="2" type="ORF">GMI68_01770</name>
</gene>
<name>A0ABX0IFC8_9ACTN</name>
<dbReference type="EMBL" id="WPCR01000002">
    <property type="protein sequence ID" value="NHM13509.1"/>
    <property type="molecule type" value="Genomic_DNA"/>
</dbReference>
<keyword evidence="2" id="KW-0547">Nucleotide-binding</keyword>
<evidence type="ECO:0000259" key="1">
    <source>
        <dbReference type="Pfam" id="PF13191"/>
    </source>
</evidence>
<dbReference type="Gene3D" id="3.40.50.300">
    <property type="entry name" value="P-loop containing nucleotide triphosphate hydrolases"/>
    <property type="match status" value="1"/>
</dbReference>
<evidence type="ECO:0000313" key="2">
    <source>
        <dbReference type="EMBL" id="NHM13509.1"/>
    </source>
</evidence>
<accession>A0ABX0IFC8</accession>
<protein>
    <submittedName>
        <fullName evidence="2">ATP-binding protein</fullName>
    </submittedName>
</protein>
<dbReference type="InterPro" id="IPR041664">
    <property type="entry name" value="AAA_16"/>
</dbReference>
<dbReference type="GO" id="GO:0005524">
    <property type="term" value="F:ATP binding"/>
    <property type="evidence" value="ECO:0007669"/>
    <property type="project" value="UniProtKB-KW"/>
</dbReference>
<dbReference type="InterPro" id="IPR027417">
    <property type="entry name" value="P-loop_NTPase"/>
</dbReference>
<keyword evidence="2" id="KW-0067">ATP-binding</keyword>
<dbReference type="Pfam" id="PF13191">
    <property type="entry name" value="AAA_16"/>
    <property type="match status" value="1"/>
</dbReference>
<organism evidence="2 3">
    <name type="scientific">Xiamenia xianingshaonis</name>
    <dbReference type="NCBI Taxonomy" id="2682776"/>
    <lineage>
        <taxon>Bacteria</taxon>
        <taxon>Bacillati</taxon>
        <taxon>Actinomycetota</taxon>
        <taxon>Coriobacteriia</taxon>
        <taxon>Eggerthellales</taxon>
        <taxon>Eggerthellaceae</taxon>
        <taxon>Xiamenia</taxon>
    </lineage>
</organism>